<evidence type="ECO:0000313" key="2">
    <source>
        <dbReference type="Proteomes" id="UP000229336"/>
    </source>
</evidence>
<name>A0A2M7TRB9_9BACT</name>
<sequence length="94" mass="10760">LDVFYIAQNPNFLSSLSSETQNNILQRVITTLSKENSDDRIKALMFIEISGVLNNNGYGQNLRNELLTTIGESQVKAEPDSKEYYLYERLLVEK</sequence>
<protein>
    <submittedName>
        <fullName evidence="1">Uncharacterized protein</fullName>
    </submittedName>
</protein>
<comment type="caution">
    <text evidence="1">The sequence shown here is derived from an EMBL/GenBank/DDBJ whole genome shotgun (WGS) entry which is preliminary data.</text>
</comment>
<dbReference type="Proteomes" id="UP000229336">
    <property type="component" value="Unassembled WGS sequence"/>
</dbReference>
<feature type="non-terminal residue" evidence="1">
    <location>
        <position position="1"/>
    </location>
</feature>
<gene>
    <name evidence="1" type="ORF">COY20_04680</name>
</gene>
<accession>A0A2M7TRB9</accession>
<evidence type="ECO:0000313" key="1">
    <source>
        <dbReference type="EMBL" id="PIZ57782.1"/>
    </source>
</evidence>
<organism evidence="1 2">
    <name type="scientific">Candidatus Shapirobacteria bacterium CG_4_10_14_0_2_um_filter_40_12</name>
    <dbReference type="NCBI Taxonomy" id="1974871"/>
    <lineage>
        <taxon>Bacteria</taxon>
        <taxon>Candidatus Shapironibacteriota</taxon>
    </lineage>
</organism>
<dbReference type="AlphaFoldDB" id="A0A2M7TRB9"/>
<proteinExistence type="predicted"/>
<dbReference type="EMBL" id="PFNX01000086">
    <property type="protein sequence ID" value="PIZ57782.1"/>
    <property type="molecule type" value="Genomic_DNA"/>
</dbReference>
<reference evidence="2" key="1">
    <citation type="submission" date="2017-09" db="EMBL/GenBank/DDBJ databases">
        <title>Depth-based differentiation of microbial function through sediment-hosted aquifers and enrichment of novel symbionts in the deep terrestrial subsurface.</title>
        <authorList>
            <person name="Probst A.J."/>
            <person name="Ladd B."/>
            <person name="Jarett J.K."/>
            <person name="Geller-Mcgrath D.E."/>
            <person name="Sieber C.M.K."/>
            <person name="Emerson J.B."/>
            <person name="Anantharaman K."/>
            <person name="Thomas B.C."/>
            <person name="Malmstrom R."/>
            <person name="Stieglmeier M."/>
            <person name="Klingl A."/>
            <person name="Woyke T."/>
            <person name="Ryan C.M."/>
            <person name="Banfield J.F."/>
        </authorList>
    </citation>
    <scope>NUCLEOTIDE SEQUENCE [LARGE SCALE GENOMIC DNA]</scope>
</reference>